<dbReference type="OrthoDB" id="3606263at2"/>
<dbReference type="PANTHER" id="PTHR33371">
    <property type="entry name" value="INTERMEMBRANE PHOSPHOLIPID TRANSPORT SYSTEM BINDING PROTEIN MLAD-RELATED"/>
    <property type="match status" value="1"/>
</dbReference>
<feature type="transmembrane region" description="Helical" evidence="1">
    <location>
        <begin position="6"/>
        <end position="26"/>
    </location>
</feature>
<sequence>MIPRVAKWQLVIFAIVGIAALVYTAITYARVDRLLGVGTYTVKAIFPDSGGIFQNAEVTYQGVPVGQVGTLRLQQDGVAVDLLINSSGPKIPASAVAVVADRSAVGEQFVDLRPANTAGPYLKQNSVITNTQIPTPLQDVLKSAVDLTDSVPVNDLSTVVTELGKALNGQGENLRKLLDSLSDLSKAGLDSLPQTVSLIQNSDVVLGT</sequence>
<dbReference type="Pfam" id="PF02470">
    <property type="entry name" value="MlaD"/>
    <property type="match status" value="1"/>
</dbReference>
<dbReference type="Proteomes" id="UP000186218">
    <property type="component" value="Unassembled WGS sequence"/>
</dbReference>
<evidence type="ECO:0000313" key="4">
    <source>
        <dbReference type="EMBL" id="SIS18446.1"/>
    </source>
</evidence>
<proteinExistence type="predicted"/>
<gene>
    <name evidence="3" type="ORF">SAMN05445060_0569</name>
    <name evidence="4" type="ORF">SAMN05445060_3333</name>
</gene>
<evidence type="ECO:0000313" key="5">
    <source>
        <dbReference type="Proteomes" id="UP000186218"/>
    </source>
</evidence>
<evidence type="ECO:0000256" key="1">
    <source>
        <dbReference type="SAM" id="Phobius"/>
    </source>
</evidence>
<feature type="non-terminal residue" evidence="4">
    <location>
        <position position="208"/>
    </location>
</feature>
<reference evidence="4 5" key="1">
    <citation type="submission" date="2017-01" db="EMBL/GenBank/DDBJ databases">
        <authorList>
            <person name="Mah S.A."/>
            <person name="Swanson W.J."/>
            <person name="Moy G.W."/>
            <person name="Vacquier V.D."/>
        </authorList>
    </citation>
    <scope>NUCLEOTIDE SEQUENCE [LARGE SCALE GENOMIC DNA]</scope>
    <source>
        <strain evidence="4 5">CPCC 203464</strain>
    </source>
</reference>
<keyword evidence="1" id="KW-0812">Transmembrane</keyword>
<feature type="domain" description="Mce/MlaD" evidence="2">
    <location>
        <begin position="39"/>
        <end position="114"/>
    </location>
</feature>
<dbReference type="RefSeq" id="WP_143690168.1">
    <property type="nucleotide sequence ID" value="NZ_FTNT01000001.1"/>
</dbReference>
<dbReference type="GO" id="GO:0005576">
    <property type="term" value="C:extracellular region"/>
    <property type="evidence" value="ECO:0007669"/>
    <property type="project" value="TreeGrafter"/>
</dbReference>
<keyword evidence="5" id="KW-1185">Reference proteome</keyword>
<dbReference type="STRING" id="1344003.SAMN05445060_0569"/>
<dbReference type="PANTHER" id="PTHR33371:SF16">
    <property type="entry name" value="MCE-FAMILY PROTEIN MCE3F"/>
    <property type="match status" value="1"/>
</dbReference>
<dbReference type="EMBL" id="FTNT01000001">
    <property type="protein sequence ID" value="SIR70571.1"/>
    <property type="molecule type" value="Genomic_DNA"/>
</dbReference>
<name>A0A1N7H0W3_9NOCA</name>
<evidence type="ECO:0000259" key="2">
    <source>
        <dbReference type="Pfam" id="PF02470"/>
    </source>
</evidence>
<organism evidence="4 5">
    <name type="scientific">Williamsia sterculiae</name>
    <dbReference type="NCBI Taxonomy" id="1344003"/>
    <lineage>
        <taxon>Bacteria</taxon>
        <taxon>Bacillati</taxon>
        <taxon>Actinomycetota</taxon>
        <taxon>Actinomycetes</taxon>
        <taxon>Mycobacteriales</taxon>
        <taxon>Nocardiaceae</taxon>
        <taxon>Williamsia</taxon>
    </lineage>
</organism>
<dbReference type="EMBL" id="FTNT01000011">
    <property type="protein sequence ID" value="SIS18446.1"/>
    <property type="molecule type" value="Genomic_DNA"/>
</dbReference>
<dbReference type="AlphaFoldDB" id="A0A1N7H0W3"/>
<evidence type="ECO:0000313" key="3">
    <source>
        <dbReference type="EMBL" id="SIR70571.1"/>
    </source>
</evidence>
<protein>
    <submittedName>
        <fullName evidence="4">Phospholipid/cholesterol/gamma-HCH transport system substrate-binding protein</fullName>
    </submittedName>
</protein>
<dbReference type="InterPro" id="IPR003399">
    <property type="entry name" value="Mce/MlaD"/>
</dbReference>
<keyword evidence="1" id="KW-1133">Transmembrane helix</keyword>
<accession>A0A1N7H0W3</accession>
<dbReference type="InterPro" id="IPR052336">
    <property type="entry name" value="MlaD_Phospholipid_Transporter"/>
</dbReference>
<keyword evidence="1" id="KW-0472">Membrane</keyword>